<protein>
    <submittedName>
        <fullName evidence="7">AI-2E family transporter</fullName>
    </submittedName>
</protein>
<dbReference type="Pfam" id="PF01594">
    <property type="entry name" value="AI-2E_transport"/>
    <property type="match status" value="1"/>
</dbReference>
<evidence type="ECO:0000313" key="9">
    <source>
        <dbReference type="Proteomes" id="UP000446786"/>
    </source>
</evidence>
<feature type="transmembrane region" description="Helical" evidence="6">
    <location>
        <begin position="312"/>
        <end position="341"/>
    </location>
</feature>
<dbReference type="GO" id="GO:0016020">
    <property type="term" value="C:membrane"/>
    <property type="evidence" value="ECO:0007669"/>
    <property type="project" value="UniProtKB-SubCell"/>
</dbReference>
<keyword evidence="3 6" id="KW-0812">Transmembrane</keyword>
<feature type="transmembrane region" description="Helical" evidence="6">
    <location>
        <begin position="270"/>
        <end position="292"/>
    </location>
</feature>
<feature type="transmembrane region" description="Helical" evidence="6">
    <location>
        <begin position="243"/>
        <end position="263"/>
    </location>
</feature>
<dbReference type="OrthoDB" id="106838at2"/>
<feature type="transmembrane region" description="Helical" evidence="6">
    <location>
        <begin position="67"/>
        <end position="89"/>
    </location>
</feature>
<reference evidence="7 9" key="1">
    <citation type="submission" date="2019-12" db="EMBL/GenBank/DDBJ databases">
        <title>Genomic-based taxomic classification of the family Erythrobacteraceae.</title>
        <authorList>
            <person name="Xu L."/>
        </authorList>
    </citation>
    <scope>NUCLEOTIDE SEQUENCE [LARGE SCALE GENOMIC DNA]</scope>
    <source>
        <strain evidence="7 9">JCM 16677</strain>
    </source>
</reference>
<dbReference type="EMBL" id="WTYE01000001">
    <property type="protein sequence ID" value="MXP31195.1"/>
    <property type="molecule type" value="Genomic_DNA"/>
</dbReference>
<feature type="transmembrane region" description="Helical" evidence="6">
    <location>
        <begin position="37"/>
        <end position="55"/>
    </location>
</feature>
<accession>A0A845AQM5</accession>
<dbReference type="Proteomes" id="UP000446786">
    <property type="component" value="Unassembled WGS sequence"/>
</dbReference>
<keyword evidence="5 6" id="KW-0472">Membrane</keyword>
<feature type="transmembrane region" description="Helical" evidence="6">
    <location>
        <begin position="155"/>
        <end position="180"/>
    </location>
</feature>
<evidence type="ECO:0000256" key="2">
    <source>
        <dbReference type="ARBA" id="ARBA00009773"/>
    </source>
</evidence>
<feature type="transmembrane region" description="Helical" evidence="6">
    <location>
        <begin position="218"/>
        <end position="237"/>
    </location>
</feature>
<dbReference type="EMBL" id="WTYE01000001">
    <property type="protein sequence ID" value="MXP33955.1"/>
    <property type="molecule type" value="Genomic_DNA"/>
</dbReference>
<evidence type="ECO:0000256" key="4">
    <source>
        <dbReference type="ARBA" id="ARBA00022989"/>
    </source>
</evidence>
<dbReference type="RefSeq" id="WP_160778658.1">
    <property type="nucleotide sequence ID" value="NZ_BAAAZF010000001.1"/>
</dbReference>
<gene>
    <name evidence="7" type="ORF">GRI94_05070</name>
    <name evidence="8" type="ORF">GRI94_19160</name>
</gene>
<evidence type="ECO:0000256" key="6">
    <source>
        <dbReference type="SAM" id="Phobius"/>
    </source>
</evidence>
<sequence>MAATESKSGVEQGGFLLFLALATVAVLAISWPFIAPILWATLAAIMFQPLYQWILAKIPNKTNQAALASLLIIFFVVLVPAIWIGSIVVEQAAGIFIAFRDGQIDVAAWFDQILAALPANLRASLDSAGWTNMAFLQEQLQQLATESAGLIARQAVAIGGGALSWFLAFGIFLYVTFFLLRDGMGVGRTIVRSLPLQRDIAARLAQQFLSIVRATIKGSVVVGLVQGALGAITFSIVGMPSVVLFGVLMAIFSLLPAIGPAIVWAPAAIWLLATGAIWEGVVVLISGVAVIGMVDNALRPILVGRDTGIPDWVVLVTTLGGIASAGLSGIVIGPLVAGLFLAGWTILREQRAGDPEPTGDEAAN</sequence>
<evidence type="ECO:0000256" key="5">
    <source>
        <dbReference type="ARBA" id="ARBA00023136"/>
    </source>
</evidence>
<comment type="caution">
    <text evidence="7">The sequence shown here is derived from an EMBL/GenBank/DDBJ whole genome shotgun (WGS) entry which is preliminary data.</text>
</comment>
<evidence type="ECO:0000313" key="8">
    <source>
        <dbReference type="EMBL" id="MXP33955.1"/>
    </source>
</evidence>
<comment type="subcellular location">
    <subcellularLocation>
        <location evidence="1">Membrane</location>
        <topology evidence="1">Multi-pass membrane protein</topology>
    </subcellularLocation>
</comment>
<dbReference type="PANTHER" id="PTHR21716:SF4">
    <property type="entry name" value="TRANSMEMBRANE PROTEIN 245"/>
    <property type="match status" value="1"/>
</dbReference>
<evidence type="ECO:0000256" key="3">
    <source>
        <dbReference type="ARBA" id="ARBA00022692"/>
    </source>
</evidence>
<keyword evidence="9" id="KW-1185">Reference proteome</keyword>
<evidence type="ECO:0000313" key="7">
    <source>
        <dbReference type="EMBL" id="MXP31195.1"/>
    </source>
</evidence>
<feature type="transmembrane region" description="Helical" evidence="6">
    <location>
        <begin position="12"/>
        <end position="31"/>
    </location>
</feature>
<dbReference type="AlphaFoldDB" id="A0A845AQM5"/>
<organism evidence="7 9">
    <name type="scientific">Parerythrobacter jejuensis</name>
    <dbReference type="NCBI Taxonomy" id="795812"/>
    <lineage>
        <taxon>Bacteria</taxon>
        <taxon>Pseudomonadati</taxon>
        <taxon>Pseudomonadota</taxon>
        <taxon>Alphaproteobacteria</taxon>
        <taxon>Sphingomonadales</taxon>
        <taxon>Erythrobacteraceae</taxon>
        <taxon>Parerythrobacter</taxon>
    </lineage>
</organism>
<comment type="similarity">
    <text evidence="2">Belongs to the autoinducer-2 exporter (AI-2E) (TC 2.A.86) family.</text>
</comment>
<evidence type="ECO:0000256" key="1">
    <source>
        <dbReference type="ARBA" id="ARBA00004141"/>
    </source>
</evidence>
<dbReference type="InterPro" id="IPR002549">
    <property type="entry name" value="AI-2E-like"/>
</dbReference>
<keyword evidence="4 6" id="KW-1133">Transmembrane helix</keyword>
<name>A0A845AQM5_9SPHN</name>
<proteinExistence type="inferred from homology"/>
<dbReference type="PANTHER" id="PTHR21716">
    <property type="entry name" value="TRANSMEMBRANE PROTEIN"/>
    <property type="match status" value="1"/>
</dbReference>